<protein>
    <recommendedName>
        <fullName evidence="3">DUF3558 domain-containing protein</fullName>
    </recommendedName>
</protein>
<evidence type="ECO:0008006" key="3">
    <source>
        <dbReference type="Google" id="ProtNLM"/>
    </source>
</evidence>
<dbReference type="RefSeq" id="WP_203775270.1">
    <property type="nucleotide sequence ID" value="NZ_BAAABO010000011.1"/>
</dbReference>
<sequence length="176" mass="18183">MINLAGREAAALALMAFVATGCDGAERAPAHATPSGACRWVTEEEMALATGLPAVEAVERVGGCSYLYDTNAFGSQAVRATARDVERPSSIDVYFYPNGDTQAVEVIENGIAADGAEPVRGLGRGGAWSGGNDELWVRTAGGGVRVVVDASELLPGDDLEAIAVKAFTFAEPRLPG</sequence>
<keyword evidence="2" id="KW-1185">Reference proteome</keyword>
<dbReference type="Proteomes" id="UP000609879">
    <property type="component" value="Unassembled WGS sequence"/>
</dbReference>
<evidence type="ECO:0000313" key="2">
    <source>
        <dbReference type="Proteomes" id="UP000609879"/>
    </source>
</evidence>
<dbReference type="EMBL" id="BOMI01000165">
    <property type="protein sequence ID" value="GID79287.1"/>
    <property type="molecule type" value="Genomic_DNA"/>
</dbReference>
<dbReference type="PROSITE" id="PS51257">
    <property type="entry name" value="PROKAR_LIPOPROTEIN"/>
    <property type="match status" value="1"/>
</dbReference>
<organism evidence="1 2">
    <name type="scientific">Paractinoplanes deccanensis</name>
    <dbReference type="NCBI Taxonomy" id="113561"/>
    <lineage>
        <taxon>Bacteria</taxon>
        <taxon>Bacillati</taxon>
        <taxon>Actinomycetota</taxon>
        <taxon>Actinomycetes</taxon>
        <taxon>Micromonosporales</taxon>
        <taxon>Micromonosporaceae</taxon>
        <taxon>Paractinoplanes</taxon>
    </lineage>
</organism>
<evidence type="ECO:0000313" key="1">
    <source>
        <dbReference type="EMBL" id="GID79287.1"/>
    </source>
</evidence>
<reference evidence="1 2" key="1">
    <citation type="submission" date="2021-01" db="EMBL/GenBank/DDBJ databases">
        <title>Whole genome shotgun sequence of Actinoplanes deccanensis NBRC 13994.</title>
        <authorList>
            <person name="Komaki H."/>
            <person name="Tamura T."/>
        </authorList>
    </citation>
    <scope>NUCLEOTIDE SEQUENCE [LARGE SCALE GENOMIC DNA]</scope>
    <source>
        <strain evidence="1 2">NBRC 13994</strain>
    </source>
</reference>
<comment type="caution">
    <text evidence="1">The sequence shown here is derived from an EMBL/GenBank/DDBJ whole genome shotgun (WGS) entry which is preliminary data.</text>
</comment>
<name>A0ABQ3YH29_9ACTN</name>
<proteinExistence type="predicted"/>
<gene>
    <name evidence="1" type="ORF">Ade02nite_79280</name>
</gene>
<accession>A0ABQ3YH29</accession>